<feature type="transmembrane region" description="Helical" evidence="8">
    <location>
        <begin position="197"/>
        <end position="214"/>
    </location>
</feature>
<feature type="transmembrane region" description="Helical" evidence="8">
    <location>
        <begin position="45"/>
        <end position="66"/>
    </location>
</feature>
<dbReference type="EMBL" id="LT629749">
    <property type="protein sequence ID" value="SDS25185.1"/>
    <property type="molecule type" value="Genomic_DNA"/>
</dbReference>
<dbReference type="NCBIfam" id="TIGR01528">
    <property type="entry name" value="NMN_trans_PnuC"/>
    <property type="match status" value="1"/>
</dbReference>
<keyword evidence="10" id="KW-1185">Reference proteome</keyword>
<feature type="transmembrane region" description="Helical" evidence="8">
    <location>
        <begin position="150"/>
        <end position="167"/>
    </location>
</feature>
<evidence type="ECO:0000313" key="9">
    <source>
        <dbReference type="EMBL" id="SDS25185.1"/>
    </source>
</evidence>
<feature type="transmembrane region" description="Helical" evidence="8">
    <location>
        <begin position="174"/>
        <end position="191"/>
    </location>
</feature>
<dbReference type="InterPro" id="IPR006419">
    <property type="entry name" value="NMN_transpt_PnuC"/>
</dbReference>
<dbReference type="STRING" id="546871.SAMN04488543_1363"/>
<dbReference type="GO" id="GO:0005886">
    <property type="term" value="C:plasma membrane"/>
    <property type="evidence" value="ECO:0007669"/>
    <property type="project" value="UniProtKB-SubCell"/>
</dbReference>
<dbReference type="PANTHER" id="PTHR36122:SF2">
    <property type="entry name" value="NICOTINAMIDE RIBOSIDE TRANSPORTER PNUC"/>
    <property type="match status" value="1"/>
</dbReference>
<evidence type="ECO:0000313" key="10">
    <source>
        <dbReference type="Proteomes" id="UP000199092"/>
    </source>
</evidence>
<evidence type="ECO:0000256" key="1">
    <source>
        <dbReference type="ARBA" id="ARBA00004651"/>
    </source>
</evidence>
<name>A0A1H1QP46_9ACTN</name>
<gene>
    <name evidence="9" type="ORF">SAMN04488543_1363</name>
</gene>
<comment type="similarity">
    <text evidence="2">Belongs to the nicotinamide ribonucleoside (NR) uptake permease (TC 4.B.1) family.</text>
</comment>
<keyword evidence="5 8" id="KW-0812">Transmembrane</keyword>
<accession>A0A1H1QP46</accession>
<evidence type="ECO:0000256" key="6">
    <source>
        <dbReference type="ARBA" id="ARBA00022989"/>
    </source>
</evidence>
<feature type="transmembrane region" description="Helical" evidence="8">
    <location>
        <begin position="126"/>
        <end position="144"/>
    </location>
</feature>
<comment type="subcellular location">
    <subcellularLocation>
        <location evidence="1">Cell membrane</location>
        <topology evidence="1">Multi-pass membrane protein</topology>
    </subcellularLocation>
</comment>
<proteinExistence type="inferred from homology"/>
<keyword evidence="7 8" id="KW-0472">Membrane</keyword>
<evidence type="ECO:0000256" key="2">
    <source>
        <dbReference type="ARBA" id="ARBA00006669"/>
    </source>
</evidence>
<keyword evidence="6 8" id="KW-1133">Transmembrane helix</keyword>
<evidence type="ECO:0000256" key="4">
    <source>
        <dbReference type="ARBA" id="ARBA00022475"/>
    </source>
</evidence>
<reference evidence="9 10" key="1">
    <citation type="submission" date="2016-10" db="EMBL/GenBank/DDBJ databases">
        <authorList>
            <person name="de Groot N.N."/>
        </authorList>
    </citation>
    <scope>NUCLEOTIDE SEQUENCE [LARGE SCALE GENOMIC DNA]</scope>
    <source>
        <strain evidence="9 10">DSM 21741</strain>
    </source>
</reference>
<evidence type="ECO:0000256" key="8">
    <source>
        <dbReference type="SAM" id="Phobius"/>
    </source>
</evidence>
<keyword evidence="3" id="KW-0813">Transport</keyword>
<protein>
    <submittedName>
        <fullName evidence="9">Nicotinamide mononucleotide transporter</fullName>
    </submittedName>
</protein>
<dbReference type="PANTHER" id="PTHR36122">
    <property type="entry name" value="NICOTINAMIDE RIBOSIDE TRANSPORTER PNUC"/>
    <property type="match status" value="1"/>
</dbReference>
<evidence type="ECO:0000256" key="5">
    <source>
        <dbReference type="ARBA" id="ARBA00022692"/>
    </source>
</evidence>
<feature type="transmembrane region" description="Helical" evidence="8">
    <location>
        <begin position="78"/>
        <end position="97"/>
    </location>
</feature>
<dbReference type="Proteomes" id="UP000199092">
    <property type="component" value="Chromosome I"/>
</dbReference>
<dbReference type="Pfam" id="PF04973">
    <property type="entry name" value="NMN_transporter"/>
    <property type="match status" value="1"/>
</dbReference>
<keyword evidence="4" id="KW-1003">Cell membrane</keyword>
<sequence>MGFSELLVRLLEAKIDIGPGILWREVIGNVFGLASALLGMRRKVAAWPIGIIGNILLFTVFVGSALGGVLDTPQQHDVWGQAGRQVFFLIISVYGWVQWSRYRKEHGGGGVAVCPRWATNGERVQLVVAAVVLTTVFFFVLRVLGSYGPLADAWILTGSILATYGMARGWVEFWLIWILVDLVGVPLLLIAGFYPSAIMYVVYGAFCVLGLVSWNRIQRTEGAEAVPGGVADPVAETVG</sequence>
<evidence type="ECO:0000256" key="7">
    <source>
        <dbReference type="ARBA" id="ARBA00023136"/>
    </source>
</evidence>
<dbReference type="GO" id="GO:0034257">
    <property type="term" value="F:nicotinamide riboside transmembrane transporter activity"/>
    <property type="evidence" value="ECO:0007669"/>
    <property type="project" value="InterPro"/>
</dbReference>
<dbReference type="OrthoDB" id="9791248at2"/>
<organism evidence="9 10">
    <name type="scientific">Friedmanniella luteola</name>
    <dbReference type="NCBI Taxonomy" id="546871"/>
    <lineage>
        <taxon>Bacteria</taxon>
        <taxon>Bacillati</taxon>
        <taxon>Actinomycetota</taxon>
        <taxon>Actinomycetes</taxon>
        <taxon>Propionibacteriales</taxon>
        <taxon>Nocardioidaceae</taxon>
        <taxon>Friedmanniella</taxon>
    </lineage>
</organism>
<feature type="transmembrane region" description="Helical" evidence="8">
    <location>
        <begin position="20"/>
        <end position="38"/>
    </location>
</feature>
<dbReference type="RefSeq" id="WP_091411379.1">
    <property type="nucleotide sequence ID" value="NZ_LT629749.1"/>
</dbReference>
<dbReference type="AlphaFoldDB" id="A0A1H1QP46"/>
<evidence type="ECO:0000256" key="3">
    <source>
        <dbReference type="ARBA" id="ARBA00022448"/>
    </source>
</evidence>